<dbReference type="Proteomes" id="UP000199564">
    <property type="component" value="Unassembled WGS sequence"/>
</dbReference>
<evidence type="ECO:0000313" key="2">
    <source>
        <dbReference type="Proteomes" id="UP000199564"/>
    </source>
</evidence>
<dbReference type="EMBL" id="FOVW01000002">
    <property type="protein sequence ID" value="SFN77388.1"/>
    <property type="molecule type" value="Genomic_DNA"/>
</dbReference>
<keyword evidence="2" id="KW-1185">Reference proteome</keyword>
<reference evidence="2" key="1">
    <citation type="submission" date="2016-10" db="EMBL/GenBank/DDBJ databases">
        <authorList>
            <person name="Varghese N."/>
            <person name="Submissions S."/>
        </authorList>
    </citation>
    <scope>NUCLEOTIDE SEQUENCE [LARGE SCALE GENOMIC DNA]</scope>
    <source>
        <strain evidence="2">DSM 15282</strain>
    </source>
</reference>
<proteinExistence type="predicted"/>
<gene>
    <name evidence="1" type="ORF">SAMN04488519_10214</name>
</gene>
<dbReference type="AlphaFoldDB" id="A0A1I5BRU6"/>
<evidence type="ECO:0000313" key="1">
    <source>
        <dbReference type="EMBL" id="SFN77388.1"/>
    </source>
</evidence>
<name>A0A1I5BRU6_9BACT</name>
<accession>A0A1I5BRU6</accession>
<sequence>MAQNAVGMNDFLALSSTGRHPFQWLEIRNIERVWNAVGMTDFTKRINRDENAR</sequence>
<organism evidence="1 2">
    <name type="scientific">Algoriphagus ornithinivorans</name>
    <dbReference type="NCBI Taxonomy" id="226506"/>
    <lineage>
        <taxon>Bacteria</taxon>
        <taxon>Pseudomonadati</taxon>
        <taxon>Bacteroidota</taxon>
        <taxon>Cytophagia</taxon>
        <taxon>Cytophagales</taxon>
        <taxon>Cyclobacteriaceae</taxon>
        <taxon>Algoriphagus</taxon>
    </lineage>
</organism>
<protein>
    <submittedName>
        <fullName evidence="1">Uncharacterized protein</fullName>
    </submittedName>
</protein>